<protein>
    <submittedName>
        <fullName evidence="1">Uncharacterized protein</fullName>
    </submittedName>
</protein>
<keyword evidence="2" id="KW-1185">Reference proteome</keyword>
<organism evidence="1 2">
    <name type="scientific">Luteimonas notoginsengisoli</name>
    <dbReference type="NCBI Taxonomy" id="1578200"/>
    <lineage>
        <taxon>Bacteria</taxon>
        <taxon>Pseudomonadati</taxon>
        <taxon>Pseudomonadota</taxon>
        <taxon>Gammaproteobacteria</taxon>
        <taxon>Lysobacterales</taxon>
        <taxon>Lysobacteraceae</taxon>
        <taxon>Luteimonas</taxon>
    </lineage>
</organism>
<dbReference type="Proteomes" id="UP001595724">
    <property type="component" value="Unassembled WGS sequence"/>
</dbReference>
<accession>A0ABV7URZ5</accession>
<dbReference type="RefSeq" id="WP_386705979.1">
    <property type="nucleotide sequence ID" value="NZ_JBHRYF010000001.1"/>
</dbReference>
<sequence length="113" mass="12344">MEILLNERRDAISVSIDGPLSANAVESLIEQLMQARMDMTPEVPRTYAQARDADAKVMDLGEPHVVFVTERGGLRLLIRGAGCGWLTLLYPTAGFGSLRQLLGEQLPERGAAH</sequence>
<evidence type="ECO:0000313" key="1">
    <source>
        <dbReference type="EMBL" id="MFC3659014.1"/>
    </source>
</evidence>
<dbReference type="EMBL" id="JBHRYF010000001">
    <property type="protein sequence ID" value="MFC3659014.1"/>
    <property type="molecule type" value="Genomic_DNA"/>
</dbReference>
<gene>
    <name evidence="1" type="ORF">ACFOM9_02840</name>
</gene>
<name>A0ABV7URZ5_9GAMM</name>
<reference evidence="2" key="1">
    <citation type="journal article" date="2019" name="Int. J. Syst. Evol. Microbiol.">
        <title>The Global Catalogue of Microorganisms (GCM) 10K type strain sequencing project: providing services to taxonomists for standard genome sequencing and annotation.</title>
        <authorList>
            <consortium name="The Broad Institute Genomics Platform"/>
            <consortium name="The Broad Institute Genome Sequencing Center for Infectious Disease"/>
            <person name="Wu L."/>
            <person name="Ma J."/>
        </authorList>
    </citation>
    <scope>NUCLEOTIDE SEQUENCE [LARGE SCALE GENOMIC DNA]</scope>
    <source>
        <strain evidence="2">KCTC 42211</strain>
    </source>
</reference>
<evidence type="ECO:0000313" key="2">
    <source>
        <dbReference type="Proteomes" id="UP001595724"/>
    </source>
</evidence>
<proteinExistence type="predicted"/>
<comment type="caution">
    <text evidence="1">The sequence shown here is derived from an EMBL/GenBank/DDBJ whole genome shotgun (WGS) entry which is preliminary data.</text>
</comment>